<evidence type="ECO:0000313" key="3">
    <source>
        <dbReference type="Proteomes" id="UP001516400"/>
    </source>
</evidence>
<comment type="caution">
    <text evidence="2">The sequence shown here is derived from an EMBL/GenBank/DDBJ whole genome shotgun (WGS) entry which is preliminary data.</text>
</comment>
<organism evidence="2 3">
    <name type="scientific">Cryptolaemus montrouzieri</name>
    <dbReference type="NCBI Taxonomy" id="559131"/>
    <lineage>
        <taxon>Eukaryota</taxon>
        <taxon>Metazoa</taxon>
        <taxon>Ecdysozoa</taxon>
        <taxon>Arthropoda</taxon>
        <taxon>Hexapoda</taxon>
        <taxon>Insecta</taxon>
        <taxon>Pterygota</taxon>
        <taxon>Neoptera</taxon>
        <taxon>Endopterygota</taxon>
        <taxon>Coleoptera</taxon>
        <taxon>Polyphaga</taxon>
        <taxon>Cucujiformia</taxon>
        <taxon>Coccinelloidea</taxon>
        <taxon>Coccinellidae</taxon>
        <taxon>Scymninae</taxon>
        <taxon>Scymnini</taxon>
        <taxon>Cryptolaemus</taxon>
    </lineage>
</organism>
<dbReference type="Proteomes" id="UP001516400">
    <property type="component" value="Unassembled WGS sequence"/>
</dbReference>
<dbReference type="EMBL" id="JABFTP020000042">
    <property type="protein sequence ID" value="KAL3271712.1"/>
    <property type="molecule type" value="Genomic_DNA"/>
</dbReference>
<feature type="region of interest" description="Disordered" evidence="1">
    <location>
        <begin position="53"/>
        <end position="77"/>
    </location>
</feature>
<gene>
    <name evidence="2" type="ORF">HHI36_022184</name>
</gene>
<dbReference type="AlphaFoldDB" id="A0ABD2MZF7"/>
<keyword evidence="3" id="KW-1185">Reference proteome</keyword>
<reference evidence="2 3" key="1">
    <citation type="journal article" date="2021" name="BMC Biol.">
        <title>Horizontally acquired antibacterial genes associated with adaptive radiation of ladybird beetles.</title>
        <authorList>
            <person name="Li H.S."/>
            <person name="Tang X.F."/>
            <person name="Huang Y.H."/>
            <person name="Xu Z.Y."/>
            <person name="Chen M.L."/>
            <person name="Du X.Y."/>
            <person name="Qiu B.Y."/>
            <person name="Chen P.T."/>
            <person name="Zhang W."/>
            <person name="Slipinski A."/>
            <person name="Escalona H.E."/>
            <person name="Waterhouse R.M."/>
            <person name="Zwick A."/>
            <person name="Pang H."/>
        </authorList>
    </citation>
    <scope>NUCLEOTIDE SEQUENCE [LARGE SCALE GENOMIC DNA]</scope>
    <source>
        <strain evidence="2">SYSU2018</strain>
    </source>
</reference>
<evidence type="ECO:0000313" key="2">
    <source>
        <dbReference type="EMBL" id="KAL3271712.1"/>
    </source>
</evidence>
<accession>A0ABD2MZF7</accession>
<evidence type="ECO:0000256" key="1">
    <source>
        <dbReference type="SAM" id="MobiDB-lite"/>
    </source>
</evidence>
<sequence>MPFEKRSKSFRQATHDMLIKLKELRESFTHNNKQQQCDDRIEISAEHSNLKTTIKRQKSSSLKDISSMSSLREPDSQSLKLETKTKSFNTIQTDVAAQIPIPNFAAQLNQSLKNSNLFNRQATLHNRRSLSVDHLSVSTCCIIPLRDEIMTRVFNSNRDMSVKNLRLLIF</sequence>
<feature type="compositionally biased region" description="Low complexity" evidence="1">
    <location>
        <begin position="59"/>
        <end position="70"/>
    </location>
</feature>
<protein>
    <submittedName>
        <fullName evidence="2">Uncharacterized protein</fullName>
    </submittedName>
</protein>
<name>A0ABD2MZF7_9CUCU</name>
<proteinExistence type="predicted"/>